<reference evidence="3" key="1">
    <citation type="submission" date="2022-04" db="EMBL/GenBank/DDBJ databases">
        <title>A functionally conserved STORR gene fusion in Papaver species that diverged 16.8 million years ago.</title>
        <authorList>
            <person name="Catania T."/>
        </authorList>
    </citation>
    <scope>NUCLEOTIDE SEQUENCE</scope>
    <source>
        <strain evidence="3">S-188037</strain>
    </source>
</reference>
<protein>
    <submittedName>
        <fullName evidence="3">Uncharacterized protein</fullName>
    </submittedName>
</protein>
<evidence type="ECO:0000313" key="3">
    <source>
        <dbReference type="EMBL" id="KAI3922962.1"/>
    </source>
</evidence>
<dbReference type="GO" id="GO:0015031">
    <property type="term" value="P:protein transport"/>
    <property type="evidence" value="ECO:0007669"/>
    <property type="project" value="UniProtKB-KW"/>
</dbReference>
<dbReference type="EMBL" id="JAJJMB010008592">
    <property type="protein sequence ID" value="KAI3922962.1"/>
    <property type="molecule type" value="Genomic_DNA"/>
</dbReference>
<dbReference type="Gene3D" id="1.25.10.10">
    <property type="entry name" value="Leucine-rich Repeat Variant"/>
    <property type="match status" value="1"/>
</dbReference>
<dbReference type="PANTHER" id="PTHR23316">
    <property type="entry name" value="IMPORTIN ALPHA"/>
    <property type="match status" value="1"/>
</dbReference>
<dbReference type="Proteomes" id="UP001202328">
    <property type="component" value="Unassembled WGS sequence"/>
</dbReference>
<dbReference type="InterPro" id="IPR011989">
    <property type="entry name" value="ARM-like"/>
</dbReference>
<organism evidence="3 4">
    <name type="scientific">Papaver atlanticum</name>
    <dbReference type="NCBI Taxonomy" id="357466"/>
    <lineage>
        <taxon>Eukaryota</taxon>
        <taxon>Viridiplantae</taxon>
        <taxon>Streptophyta</taxon>
        <taxon>Embryophyta</taxon>
        <taxon>Tracheophyta</taxon>
        <taxon>Spermatophyta</taxon>
        <taxon>Magnoliopsida</taxon>
        <taxon>Ranunculales</taxon>
        <taxon>Papaveraceae</taxon>
        <taxon>Papaveroideae</taxon>
        <taxon>Papaver</taxon>
    </lineage>
</organism>
<keyword evidence="2" id="KW-0653">Protein transport</keyword>
<accession>A0AAD4XJ53</accession>
<gene>
    <name evidence="3" type="ORF">MKW98_007093</name>
</gene>
<keyword evidence="1" id="KW-0813">Transport</keyword>
<name>A0AAD4XJ53_9MAGN</name>
<dbReference type="AlphaFoldDB" id="A0AAD4XJ53"/>
<proteinExistence type="predicted"/>
<sequence length="100" mass="10988">MGSLADYNIGAAEIYYRKAQSSLCCCGDDDRIRGWRWSTIFNSGSPVHAQETDLMPVLNHPSLSVPIPALHTVGNIVTGDDCQTVCIIKHQALPCLRIFL</sequence>
<keyword evidence="4" id="KW-1185">Reference proteome</keyword>
<evidence type="ECO:0000256" key="2">
    <source>
        <dbReference type="ARBA" id="ARBA00022927"/>
    </source>
</evidence>
<evidence type="ECO:0000256" key="1">
    <source>
        <dbReference type="ARBA" id="ARBA00022448"/>
    </source>
</evidence>
<comment type="caution">
    <text evidence="3">The sequence shown here is derived from an EMBL/GenBank/DDBJ whole genome shotgun (WGS) entry which is preliminary data.</text>
</comment>
<evidence type="ECO:0000313" key="4">
    <source>
        <dbReference type="Proteomes" id="UP001202328"/>
    </source>
</evidence>